<dbReference type="Proteomes" id="UP000188879">
    <property type="component" value="Unassembled WGS sequence"/>
</dbReference>
<dbReference type="SUPFAM" id="SSF53850">
    <property type="entry name" value="Periplasmic binding protein-like II"/>
    <property type="match status" value="1"/>
</dbReference>
<dbReference type="Pfam" id="PF13531">
    <property type="entry name" value="SBP_bac_11"/>
    <property type="match status" value="1"/>
</dbReference>
<dbReference type="InterPro" id="IPR050682">
    <property type="entry name" value="ModA/WtpA"/>
</dbReference>
<protein>
    <submittedName>
        <fullName evidence="1">Molybdate ABC transporter substrate-binding protein</fullName>
    </submittedName>
</protein>
<dbReference type="OrthoDB" id="7261414at2"/>
<dbReference type="EMBL" id="MLCO01000025">
    <property type="protein sequence ID" value="ONG57873.1"/>
    <property type="molecule type" value="Genomic_DNA"/>
</dbReference>
<dbReference type="GO" id="GO:0030973">
    <property type="term" value="F:molybdate ion binding"/>
    <property type="evidence" value="ECO:0007669"/>
    <property type="project" value="TreeGrafter"/>
</dbReference>
<keyword evidence="2" id="KW-1185">Reference proteome</keyword>
<dbReference type="RefSeq" id="WP_076956082.1">
    <property type="nucleotide sequence ID" value="NZ_MLCO01000025.1"/>
</dbReference>
<dbReference type="PANTHER" id="PTHR30632:SF11">
    <property type="entry name" value="BLR4797 PROTEIN"/>
    <property type="match status" value="1"/>
</dbReference>
<evidence type="ECO:0000313" key="2">
    <source>
        <dbReference type="Proteomes" id="UP000188879"/>
    </source>
</evidence>
<comment type="caution">
    <text evidence="1">The sequence shown here is derived from an EMBL/GenBank/DDBJ whole genome shotgun (WGS) entry which is preliminary data.</text>
</comment>
<evidence type="ECO:0000313" key="1">
    <source>
        <dbReference type="EMBL" id="ONG57873.1"/>
    </source>
</evidence>
<proteinExistence type="predicted"/>
<accession>A0A1V2H706</accession>
<name>A0A1V2H706_9PROT</name>
<gene>
    <name evidence="1" type="ORF">BKE38_03945</name>
</gene>
<reference evidence="1 2" key="1">
    <citation type="submission" date="2016-10" db="EMBL/GenBank/DDBJ databases">
        <title>Draft Genome sequence of Roseomonas sp. strain M3.</title>
        <authorList>
            <person name="Subhash Y."/>
            <person name="Lee S."/>
        </authorList>
    </citation>
    <scope>NUCLEOTIDE SEQUENCE [LARGE SCALE GENOMIC DNA]</scope>
    <source>
        <strain evidence="1 2">M3</strain>
    </source>
</reference>
<dbReference type="PANTHER" id="PTHR30632">
    <property type="entry name" value="MOLYBDATE-BINDING PERIPLASMIC PROTEIN"/>
    <property type="match status" value="1"/>
</dbReference>
<sequence length="236" mass="24935">MSSDVTADTVRIWSGLAVRGAFEGGIIADYEARTGHRIAVDWLPTTLIMEKVKAGAETDILVAIRESMDQLIAEGKVDPATRVEIAHSRLGLAVARGAPHPRIDTLDDFRATLLAARSVAYSRAGASGIHFETVIEQLGIAAEVRARATVIPAGFTAEKLVTGEADLAVQQVSELLVVKGIELVGKFPEALQKVSSFSAGVMPGSPHRAAAQGFLATLNDPKFHAAYRDSGVDPAV</sequence>
<dbReference type="Gene3D" id="3.40.190.10">
    <property type="entry name" value="Periplasmic binding protein-like II"/>
    <property type="match status" value="2"/>
</dbReference>
<organism evidence="1 2">
    <name type="scientific">Teichococcus deserti</name>
    <dbReference type="NCBI Taxonomy" id="1817963"/>
    <lineage>
        <taxon>Bacteria</taxon>
        <taxon>Pseudomonadati</taxon>
        <taxon>Pseudomonadota</taxon>
        <taxon>Alphaproteobacteria</taxon>
        <taxon>Acetobacterales</taxon>
        <taxon>Roseomonadaceae</taxon>
        <taxon>Roseomonas</taxon>
    </lineage>
</organism>
<dbReference type="AlphaFoldDB" id="A0A1V2H706"/>
<dbReference type="GO" id="GO:0015689">
    <property type="term" value="P:molybdate ion transport"/>
    <property type="evidence" value="ECO:0007669"/>
    <property type="project" value="TreeGrafter"/>
</dbReference>